<dbReference type="EMBL" id="LS483487">
    <property type="protein sequence ID" value="SQJ08291.1"/>
    <property type="molecule type" value="Genomic_DNA"/>
</dbReference>
<proteinExistence type="predicted"/>
<evidence type="ECO:0000313" key="2">
    <source>
        <dbReference type="Proteomes" id="UP000249008"/>
    </source>
</evidence>
<dbReference type="Proteomes" id="UP000249008">
    <property type="component" value="Chromosome 1"/>
</dbReference>
<gene>
    <name evidence="1" type="ORF">NCTC12112_02210</name>
</gene>
<organism evidence="1 2">
    <name type="scientific">Fusobacterium ulcerans</name>
    <dbReference type="NCBI Taxonomy" id="861"/>
    <lineage>
        <taxon>Bacteria</taxon>
        <taxon>Fusobacteriati</taxon>
        <taxon>Fusobacteriota</taxon>
        <taxon>Fusobacteriia</taxon>
        <taxon>Fusobacteriales</taxon>
        <taxon>Fusobacteriaceae</taxon>
        <taxon>Fusobacterium</taxon>
    </lineage>
</organism>
<dbReference type="RefSeq" id="WP_005981532.1">
    <property type="nucleotide sequence ID" value="NZ_CABKNW010000005.1"/>
</dbReference>
<protein>
    <submittedName>
        <fullName evidence="1">Uncharacterized protein</fullName>
    </submittedName>
</protein>
<accession>A0AAX1TTK9</accession>
<reference evidence="1 2" key="1">
    <citation type="submission" date="2018-06" db="EMBL/GenBank/DDBJ databases">
        <authorList>
            <consortium name="Pathogen Informatics"/>
            <person name="Doyle S."/>
        </authorList>
    </citation>
    <scope>NUCLEOTIDE SEQUENCE [LARGE SCALE GENOMIC DNA]</scope>
    <source>
        <strain evidence="1 2">NCTC12112</strain>
    </source>
</reference>
<name>A0AAX1TTK9_9FUSO</name>
<dbReference type="InterPro" id="IPR046100">
    <property type="entry name" value="DUF6037"/>
</dbReference>
<dbReference type="KEGG" id="ful:C4N20_01660"/>
<sequence>MAKLRYENLKLLLNDMEKKEWVIDSFSFKYNDIDVIAILKRYKEKEKKPNEYAKAKLEFIERENINNSINAYIDFYEVHFENANRFIEFFNIENKNGGRNLFLNFATYFTQIIPKEKIIHKNDQVERRILGSRAEGNNINAIYCFDVRRNGINENGNLNKRSIENSNKANVLRPKLYELYKDDSNLSFFFSENEEDELSDEIIISNIAKRK</sequence>
<evidence type="ECO:0000313" key="1">
    <source>
        <dbReference type="EMBL" id="SQJ08291.1"/>
    </source>
</evidence>
<dbReference type="AlphaFoldDB" id="A0AAX1TTK9"/>
<dbReference type="Pfam" id="PF19503">
    <property type="entry name" value="DUF6037"/>
    <property type="match status" value="1"/>
</dbReference>
<dbReference type="GeneID" id="78453496"/>